<proteinExistence type="predicted"/>
<dbReference type="EMBL" id="RBIR01000011">
    <property type="protein sequence ID" value="RKR12734.1"/>
    <property type="molecule type" value="Genomic_DNA"/>
</dbReference>
<protein>
    <recommendedName>
        <fullName evidence="3">Rv3651-like N-terminal domain-containing protein</fullName>
    </recommendedName>
</protein>
<dbReference type="AlphaFoldDB" id="A0A495E737"/>
<dbReference type="Proteomes" id="UP000276055">
    <property type="component" value="Unassembled WGS sequence"/>
</dbReference>
<name>A0A495E737_9MICC</name>
<gene>
    <name evidence="1" type="ORF">C8D78_3640</name>
</gene>
<accession>A0A495E737</accession>
<reference evidence="1 2" key="1">
    <citation type="submission" date="2018-10" db="EMBL/GenBank/DDBJ databases">
        <title>Genomic Encyclopedia of Type Strains, Phase IV (KMG-IV): sequencing the most valuable type-strain genomes for metagenomic binning, comparative biology and taxonomic classification.</title>
        <authorList>
            <person name="Goeker M."/>
        </authorList>
    </citation>
    <scope>NUCLEOTIDE SEQUENCE [LARGE SCALE GENOMIC DNA]</scope>
    <source>
        <strain evidence="1 2">DSM 25586</strain>
    </source>
</reference>
<evidence type="ECO:0000313" key="1">
    <source>
        <dbReference type="EMBL" id="RKR12734.1"/>
    </source>
</evidence>
<dbReference type="RefSeq" id="WP_120955236.1">
    <property type="nucleotide sequence ID" value="NZ_RBIR01000011.1"/>
</dbReference>
<organism evidence="1 2">
    <name type="scientific">Arthrobacter oryzae</name>
    <dbReference type="NCBI Taxonomy" id="409290"/>
    <lineage>
        <taxon>Bacteria</taxon>
        <taxon>Bacillati</taxon>
        <taxon>Actinomycetota</taxon>
        <taxon>Actinomycetes</taxon>
        <taxon>Micrococcales</taxon>
        <taxon>Micrococcaceae</taxon>
        <taxon>Arthrobacter</taxon>
    </lineage>
</organism>
<evidence type="ECO:0008006" key="3">
    <source>
        <dbReference type="Google" id="ProtNLM"/>
    </source>
</evidence>
<evidence type="ECO:0000313" key="2">
    <source>
        <dbReference type="Proteomes" id="UP000276055"/>
    </source>
</evidence>
<comment type="caution">
    <text evidence="1">The sequence shown here is derived from an EMBL/GenBank/DDBJ whole genome shotgun (WGS) entry which is preliminary data.</text>
</comment>
<dbReference type="OrthoDB" id="4963567at2"/>
<sequence length="353" mass="39784">MNTISSTQNRWVLVDYLNQDQPCLLSIGPVNYSGSSVRKNLDLLGRELLMDRIKAVAETGHEIHDAVHHRGVNYRVLALPINSPMTNTVLAVLAIYTADGEGLPPRPPIGALEWTVSKTGHIETSWNDDLFAIYEIDRSGQSPTGDMNQWVSELISPEDRTRMKVTIDAAITSMNAQRYLVPYKIITRFATAVPGFKNLEVSGRVIPDERRQGKWLRAITREVHEITPAPITPGFGDFHSSSLLRAVFELAEEQVLMAVDTSCWQTFMTSSTWQRFGIQSPRFGYLPHVIHPDDYRIFRDTVEESRPSRRTMVRLLHTDSTYRLYTVRASSGHDEDGTPGRYAVVMMSPITGP</sequence>